<evidence type="ECO:0000313" key="2">
    <source>
        <dbReference type="Proteomes" id="UP000215559"/>
    </source>
</evidence>
<organism evidence="1 2">
    <name type="scientific">candidate division WOR-3 bacterium JGI_Cruoil_03_51_56</name>
    <dbReference type="NCBI Taxonomy" id="1973747"/>
    <lineage>
        <taxon>Bacteria</taxon>
        <taxon>Bacteria division WOR-3</taxon>
    </lineage>
</organism>
<dbReference type="AlphaFoldDB" id="A0A235BQH9"/>
<accession>A0A235BQH9</accession>
<reference evidence="1 2" key="1">
    <citation type="submission" date="2017-07" db="EMBL/GenBank/DDBJ databases">
        <title>Recovery of genomes from metagenomes via a dereplication, aggregation, and scoring strategy.</title>
        <authorList>
            <person name="Sieber C.M."/>
            <person name="Probst A.J."/>
            <person name="Sharrar A."/>
            <person name="Thomas B.C."/>
            <person name="Hess M."/>
            <person name="Tringe S.G."/>
            <person name="Banfield J.F."/>
        </authorList>
    </citation>
    <scope>NUCLEOTIDE SEQUENCE [LARGE SCALE GENOMIC DNA]</scope>
    <source>
        <strain evidence="1">JGI_Cruoil_03_51_56</strain>
    </source>
</reference>
<gene>
    <name evidence="1" type="ORF">CH330_08615</name>
</gene>
<evidence type="ECO:0000313" key="1">
    <source>
        <dbReference type="EMBL" id="OYD14462.1"/>
    </source>
</evidence>
<dbReference type="Proteomes" id="UP000215559">
    <property type="component" value="Unassembled WGS sequence"/>
</dbReference>
<protein>
    <submittedName>
        <fullName evidence="1">Uncharacterized protein</fullName>
    </submittedName>
</protein>
<proteinExistence type="predicted"/>
<sequence length="241" mass="27346">MWYEPVSQFGFKQLPHIIDADKLRPASPVRARTWTKPSAWQTRAEAFGKHLAERIASSPGNVPQMTDMLMKQPDYLGMQRQNTLGTAFVGILAHILKKFGSELVSYKTEVEATTVFPGIAFPGRSTTPRIDLLASQNDLPRAIISAKWSVRHDRLSDITNECPVYKAAYQRIYRQQQHESLLYYVATNEYDPARLNKMLDDRCVDGVVHVHKPAVVEVCGLDKRLTRLIDLSDFVKATSSW</sequence>
<comment type="caution">
    <text evidence="1">The sequence shown here is derived from an EMBL/GenBank/DDBJ whole genome shotgun (WGS) entry which is preliminary data.</text>
</comment>
<dbReference type="EMBL" id="NOZP01000157">
    <property type="protein sequence ID" value="OYD14462.1"/>
    <property type="molecule type" value="Genomic_DNA"/>
</dbReference>
<name>A0A235BQH9_UNCW3</name>